<proteinExistence type="predicted"/>
<dbReference type="EMBL" id="PPSX01000018">
    <property type="protein sequence ID" value="RZQ54198.1"/>
    <property type="molecule type" value="Genomic_DNA"/>
</dbReference>
<keyword evidence="3" id="KW-0969">Cilium</keyword>
<comment type="caution">
    <text evidence="3">The sequence shown here is derived from an EMBL/GenBank/DDBJ whole genome shotgun (WGS) entry which is preliminary data.</text>
</comment>
<organism evidence="3 4">
    <name type="scientific">Pseudoalteromonas phenolica</name>
    <dbReference type="NCBI Taxonomy" id="161398"/>
    <lineage>
        <taxon>Bacteria</taxon>
        <taxon>Pseudomonadati</taxon>
        <taxon>Pseudomonadota</taxon>
        <taxon>Gammaproteobacteria</taxon>
        <taxon>Alteromonadales</taxon>
        <taxon>Pseudoalteromonadaceae</taxon>
        <taxon>Pseudoalteromonas</taxon>
    </lineage>
</organism>
<reference evidence="3 4" key="1">
    <citation type="submission" date="2018-01" db="EMBL/GenBank/DDBJ databases">
        <title>Co-occurrence of chitin degradation, pigmentation and bioactivity in marine Pseudoalteromonas.</title>
        <authorList>
            <person name="Paulsen S."/>
            <person name="Gram L."/>
            <person name="Machado H."/>
        </authorList>
    </citation>
    <scope>NUCLEOTIDE SEQUENCE [LARGE SCALE GENOMIC DNA]</scope>
    <source>
        <strain evidence="3 4">S3898</strain>
    </source>
</reference>
<keyword evidence="3" id="KW-0966">Cell projection</keyword>
<accession>A0A4V2EK08</accession>
<feature type="signal peptide" evidence="1">
    <location>
        <begin position="1"/>
        <end position="22"/>
    </location>
</feature>
<dbReference type="RefSeq" id="WP_130254496.1">
    <property type="nucleotide sequence ID" value="NZ_PPSX01000018.1"/>
</dbReference>
<dbReference type="Proteomes" id="UP000291338">
    <property type="component" value="Unassembled WGS sequence"/>
</dbReference>
<dbReference type="PROSITE" id="PS51257">
    <property type="entry name" value="PROKAR_LIPOPROTEIN"/>
    <property type="match status" value="1"/>
</dbReference>
<protein>
    <submittedName>
        <fullName evidence="3">Flagellar biosynthesis protein FlgO</fullName>
    </submittedName>
</protein>
<keyword evidence="3" id="KW-0282">Flagellum</keyword>
<dbReference type="Pfam" id="PF17680">
    <property type="entry name" value="FlgO"/>
    <property type="match status" value="1"/>
</dbReference>
<keyword evidence="1" id="KW-0732">Signal</keyword>
<gene>
    <name evidence="3" type="ORF">C1E23_04845</name>
</gene>
<evidence type="ECO:0000313" key="4">
    <source>
        <dbReference type="Proteomes" id="UP000291338"/>
    </source>
</evidence>
<feature type="chain" id="PRO_5020348086" evidence="1">
    <location>
        <begin position="23"/>
        <end position="220"/>
    </location>
</feature>
<dbReference type="AlphaFoldDB" id="A0A4V2EK08"/>
<feature type="domain" description="FlgO" evidence="2">
    <location>
        <begin position="79"/>
        <end position="209"/>
    </location>
</feature>
<sequence>MKSLTLLSVPIATLMLSGCSLLMDQPTMSQSVVVMNEQSMAIDEMTAQMQPEPELEEMQQTKPGYVPMNHFVKLDNYVEQMAIELSDLLNETQNISTELAVASFVRLDGTLQTSDQLGNQLAETFMHQLHRFGYQVVDTKLMDRGHISRMGDYVFSRKSKAKFNSEDAEYVLSGTMLYREKGVLVNARVMSLESKKVIATSSKMIPWYVLRSENILVSSR</sequence>
<evidence type="ECO:0000313" key="3">
    <source>
        <dbReference type="EMBL" id="RZQ54198.1"/>
    </source>
</evidence>
<name>A0A4V2EK08_9GAMM</name>
<dbReference type="InterPro" id="IPR041215">
    <property type="entry name" value="FlgO_dom"/>
</dbReference>
<evidence type="ECO:0000256" key="1">
    <source>
        <dbReference type="SAM" id="SignalP"/>
    </source>
</evidence>
<evidence type="ECO:0000259" key="2">
    <source>
        <dbReference type="Pfam" id="PF17680"/>
    </source>
</evidence>